<feature type="transmembrane region" description="Helical" evidence="1">
    <location>
        <begin position="151"/>
        <end position="172"/>
    </location>
</feature>
<dbReference type="InterPro" id="IPR007354">
    <property type="entry name" value="CruF-like"/>
</dbReference>
<dbReference type="PANTHER" id="PTHR39419">
    <property type="entry name" value="SLL0814 PROTEIN"/>
    <property type="match status" value="1"/>
</dbReference>
<feature type="transmembrane region" description="Helical" evidence="1">
    <location>
        <begin position="107"/>
        <end position="130"/>
    </location>
</feature>
<proteinExistence type="predicted"/>
<reference evidence="2 3" key="1">
    <citation type="submission" date="2016-04" db="EMBL/GenBank/DDBJ databases">
        <title>Chloroflexus islandicus sp. nov., a thermophilic filamentous anoxygenic phototrophic bacterium from geyser Strokkur (Iceland).</title>
        <authorList>
            <person name="Gaisin V.A."/>
            <person name="Kalashnikov A.M."/>
            <person name="Sukhacheva M.V."/>
            <person name="Grouzdev D.S."/>
            <person name="Ivanov T.M."/>
            <person name="Kuznetsov B."/>
            <person name="Gorlenko V.M."/>
        </authorList>
    </citation>
    <scope>NUCLEOTIDE SEQUENCE [LARGE SCALE GENOMIC DNA]</scope>
    <source>
        <strain evidence="3">isl-2</strain>
    </source>
</reference>
<name>A0A178M837_9CHLR</name>
<dbReference type="RefSeq" id="WP_066789778.1">
    <property type="nucleotide sequence ID" value="NZ_LWQS01000071.1"/>
</dbReference>
<gene>
    <name evidence="2" type="ORF">A6A03_03435</name>
</gene>
<dbReference type="STRING" id="1707952.A6A03_03435"/>
<comment type="caution">
    <text evidence="2">The sequence shown here is derived from an EMBL/GenBank/DDBJ whole genome shotgun (WGS) entry which is preliminary data.</text>
</comment>
<protein>
    <recommendedName>
        <fullName evidence="4">Carotenoid biosynthesis protein</fullName>
    </recommendedName>
</protein>
<evidence type="ECO:0000313" key="2">
    <source>
        <dbReference type="EMBL" id="OAN44208.1"/>
    </source>
</evidence>
<keyword evidence="1" id="KW-0472">Membrane</keyword>
<feature type="transmembrane region" description="Helical" evidence="1">
    <location>
        <begin position="68"/>
        <end position="87"/>
    </location>
</feature>
<dbReference type="Pfam" id="PF04240">
    <property type="entry name" value="Caroten_synth"/>
    <property type="match status" value="1"/>
</dbReference>
<feature type="transmembrane region" description="Helical" evidence="1">
    <location>
        <begin position="15"/>
        <end position="35"/>
    </location>
</feature>
<dbReference type="PANTHER" id="PTHR39419:SF1">
    <property type="entry name" value="SLL0814 PROTEIN"/>
    <property type="match status" value="1"/>
</dbReference>
<sequence>MLSDQSLLPQLRRSVVLLLAVYLFIYPFAIVLVALDRVPVWGTWMGGALLILQGALMGVWLTVRYRWWGALAAGLILVISWAVEHIGATTGFPFGSYSYTDVLQPQIFGVVPLAIPFAWLLIVVAAVGVAERILNRDGRPVDDRQLHPTRVLTAASFALLLDVTIEPFAVYINRYWVWTSDETGFYYGIPASNFVAWWVTSLILSWVLLALRRQAAHRSHTPQHFMPWLPPVLYLTNLTMFVVVNLARGQVLPALIGGLIMLVLAGDWLLPRLARRLRRVAETNP</sequence>
<dbReference type="EMBL" id="LWQS01000071">
    <property type="protein sequence ID" value="OAN44208.1"/>
    <property type="molecule type" value="Genomic_DNA"/>
</dbReference>
<evidence type="ECO:0000256" key="1">
    <source>
        <dbReference type="SAM" id="Phobius"/>
    </source>
</evidence>
<dbReference type="AlphaFoldDB" id="A0A178M837"/>
<keyword evidence="3" id="KW-1185">Reference proteome</keyword>
<feature type="transmembrane region" description="Helical" evidence="1">
    <location>
        <begin position="228"/>
        <end position="246"/>
    </location>
</feature>
<feature type="transmembrane region" description="Helical" evidence="1">
    <location>
        <begin position="252"/>
        <end position="270"/>
    </location>
</feature>
<feature type="transmembrane region" description="Helical" evidence="1">
    <location>
        <begin position="184"/>
        <end position="208"/>
    </location>
</feature>
<keyword evidence="1" id="KW-1133">Transmembrane helix</keyword>
<evidence type="ECO:0008006" key="4">
    <source>
        <dbReference type="Google" id="ProtNLM"/>
    </source>
</evidence>
<dbReference type="Proteomes" id="UP000078287">
    <property type="component" value="Unassembled WGS sequence"/>
</dbReference>
<organism evidence="2 3">
    <name type="scientific">Chloroflexus islandicus</name>
    <dbReference type="NCBI Taxonomy" id="1707952"/>
    <lineage>
        <taxon>Bacteria</taxon>
        <taxon>Bacillati</taxon>
        <taxon>Chloroflexota</taxon>
        <taxon>Chloroflexia</taxon>
        <taxon>Chloroflexales</taxon>
        <taxon>Chloroflexineae</taxon>
        <taxon>Chloroflexaceae</taxon>
        <taxon>Chloroflexus</taxon>
    </lineage>
</organism>
<accession>A0A178M837</accession>
<feature type="transmembrane region" description="Helical" evidence="1">
    <location>
        <begin position="41"/>
        <end position="61"/>
    </location>
</feature>
<evidence type="ECO:0000313" key="3">
    <source>
        <dbReference type="Proteomes" id="UP000078287"/>
    </source>
</evidence>
<dbReference type="OrthoDB" id="9811293at2"/>
<keyword evidence="1" id="KW-0812">Transmembrane</keyword>